<dbReference type="GO" id="GO:0005886">
    <property type="term" value="C:plasma membrane"/>
    <property type="evidence" value="ECO:0007669"/>
    <property type="project" value="UniProtKB-SubCell"/>
</dbReference>
<keyword evidence="8 11" id="KW-0764">Sulfate transport</keyword>
<accession>A0A657Q345</accession>
<evidence type="ECO:0000256" key="8">
    <source>
        <dbReference type="ARBA" id="ARBA00023032"/>
    </source>
</evidence>
<keyword evidence="10 11" id="KW-0198">Cysteine biosynthesis</keyword>
<dbReference type="PANTHER" id="PTHR37468:SF1">
    <property type="entry name" value="SULFATE TRANSPORTER CYSZ"/>
    <property type="match status" value="1"/>
</dbReference>
<dbReference type="GO" id="GO:0019344">
    <property type="term" value="P:cysteine biosynthetic process"/>
    <property type="evidence" value="ECO:0007669"/>
    <property type="project" value="UniProtKB-UniRule"/>
</dbReference>
<evidence type="ECO:0000256" key="7">
    <source>
        <dbReference type="ARBA" id="ARBA00022989"/>
    </source>
</evidence>
<gene>
    <name evidence="11" type="primary">cysZ</name>
    <name evidence="12" type="ORF">B0D84_05530</name>
    <name evidence="13" type="ORF">C3L24_01845</name>
</gene>
<dbReference type="HAMAP" id="MF_00468">
    <property type="entry name" value="CysZ"/>
    <property type="match status" value="1"/>
</dbReference>
<reference evidence="13 15" key="2">
    <citation type="submission" date="2018-01" db="EMBL/GenBank/DDBJ databases">
        <title>Novel co-symbiosis in the lucinid bivalve Phacoides pectinatus.</title>
        <authorList>
            <person name="Lim S.J."/>
            <person name="Davis B.G."/>
            <person name="Gill D.E."/>
            <person name="Engel A.S."/>
            <person name="Anderson L.C."/>
            <person name="Campbell B.J."/>
        </authorList>
    </citation>
    <scope>NUCLEOTIDE SEQUENCE [LARGE SCALE GENOMIC DNA]</scope>
    <source>
        <strain evidence="13">N3_P5</strain>
    </source>
</reference>
<dbReference type="InterPro" id="IPR059112">
    <property type="entry name" value="CysZ/EI24"/>
</dbReference>
<protein>
    <recommendedName>
        <fullName evidence="11">Sulfate transporter CysZ</fullName>
    </recommendedName>
</protein>
<name>A0A657Q345_9GAMM</name>
<dbReference type="Proteomes" id="UP000243361">
    <property type="component" value="Unassembled WGS sequence"/>
</dbReference>
<dbReference type="Pfam" id="PF07264">
    <property type="entry name" value="EI24"/>
    <property type="match status" value="1"/>
</dbReference>
<keyword evidence="14" id="KW-1185">Reference proteome</keyword>
<proteinExistence type="inferred from homology"/>
<evidence type="ECO:0000256" key="11">
    <source>
        <dbReference type="HAMAP-Rule" id="MF_00468"/>
    </source>
</evidence>
<reference evidence="12 14" key="1">
    <citation type="submission" date="2017-02" db="EMBL/GenBank/DDBJ databases">
        <title>Novel co-symbiosis in the unique lucinid bivalve Phacoides pectinatus.</title>
        <authorList>
            <person name="Lim S.J."/>
            <person name="Davis B.G."/>
            <person name="Gill D.E."/>
            <person name="Engel A.S."/>
            <person name="Anderson L.C."/>
            <person name="Campbell B.J."/>
        </authorList>
    </citation>
    <scope>NUCLEOTIDE SEQUENCE [LARGE SCALE GENOMIC DNA]</scope>
    <source>
        <strain evidence="12">LUC13016_P6</strain>
    </source>
</reference>
<keyword evidence="4 11" id="KW-0997">Cell inner membrane</keyword>
<dbReference type="NCBIfam" id="NF003433">
    <property type="entry name" value="PRK04949.1"/>
    <property type="match status" value="1"/>
</dbReference>
<evidence type="ECO:0000313" key="13">
    <source>
        <dbReference type="EMBL" id="PUE05166.1"/>
    </source>
</evidence>
<evidence type="ECO:0000256" key="6">
    <source>
        <dbReference type="ARBA" id="ARBA00022692"/>
    </source>
</evidence>
<evidence type="ECO:0000313" key="12">
    <source>
        <dbReference type="EMBL" id="OQX32855.1"/>
    </source>
</evidence>
<feature type="transmembrane region" description="Helical" evidence="11">
    <location>
        <begin position="200"/>
        <end position="222"/>
    </location>
</feature>
<evidence type="ECO:0000256" key="10">
    <source>
        <dbReference type="ARBA" id="ARBA00023192"/>
    </source>
</evidence>
<dbReference type="AlphaFoldDB" id="A0A657Q345"/>
<comment type="subcellular location">
    <subcellularLocation>
        <location evidence="11">Cell inner membrane</location>
        <topology evidence="11">Multi-pass membrane protein</topology>
    </subcellularLocation>
    <subcellularLocation>
        <location evidence="1">Membrane</location>
        <topology evidence="1">Multi-pass membrane protein</topology>
    </subcellularLocation>
</comment>
<evidence type="ECO:0000256" key="3">
    <source>
        <dbReference type="ARBA" id="ARBA00022475"/>
    </source>
</evidence>
<keyword evidence="2 11" id="KW-0813">Transport</keyword>
<evidence type="ECO:0000256" key="2">
    <source>
        <dbReference type="ARBA" id="ARBA00022448"/>
    </source>
</evidence>
<dbReference type="EMBL" id="MUIE01000363">
    <property type="protein sequence ID" value="OQX32855.1"/>
    <property type="molecule type" value="Genomic_DNA"/>
</dbReference>
<evidence type="ECO:0000256" key="4">
    <source>
        <dbReference type="ARBA" id="ARBA00022519"/>
    </source>
</evidence>
<dbReference type="InterPro" id="IPR022985">
    <property type="entry name" value="Sulfate_CysZ"/>
</dbReference>
<comment type="similarity">
    <text evidence="11">Belongs to the CysZ family.</text>
</comment>
<keyword evidence="3 11" id="KW-1003">Cell membrane</keyword>
<sequence length="243" mass="27259">MKNNPIIGFNYLLQGLKLLLEPGLKRYLVVPLLINFTIFSLVGWIGYSQFEALLAWLLPEQSWYSFLRWLLWPLFALTILLVTFYTFTVVANLIAAPFNSLLAQRVEQILTGSPPPHGDERLLAQIGPALASELRKLGYFIIRAIPLLILFIIPGVNLFAPLLWLLFSAWFLALEYIDYPLGNHGLGFAEQLRRMKPLRLTAIGFGGGVTLLMMIPLLNFAAMPAAVAGATLFSCRQRQLLEG</sequence>
<feature type="transmembrane region" description="Helical" evidence="11">
    <location>
        <begin position="70"/>
        <end position="95"/>
    </location>
</feature>
<evidence type="ECO:0000256" key="1">
    <source>
        <dbReference type="ARBA" id="ARBA00004141"/>
    </source>
</evidence>
<evidence type="ECO:0000313" key="15">
    <source>
        <dbReference type="Proteomes" id="UP000250928"/>
    </source>
</evidence>
<dbReference type="PANTHER" id="PTHR37468">
    <property type="entry name" value="SULFATE TRANSPORTER CYSZ"/>
    <property type="match status" value="1"/>
</dbReference>
<keyword evidence="9 11" id="KW-0472">Membrane</keyword>
<keyword evidence="7 11" id="KW-1133">Transmembrane helix</keyword>
<keyword evidence="6 11" id="KW-0812">Transmembrane</keyword>
<dbReference type="GO" id="GO:0000103">
    <property type="term" value="P:sulfate assimilation"/>
    <property type="evidence" value="ECO:0007669"/>
    <property type="project" value="InterPro"/>
</dbReference>
<dbReference type="Proteomes" id="UP000250928">
    <property type="component" value="Unassembled WGS sequence"/>
</dbReference>
<comment type="function">
    <text evidence="11">High affinity, high specificity proton-dependent sulfate transporter, which mediates sulfate uptake. Provides the sulfur source for the cysteine synthesis pathway.</text>
</comment>
<organism evidence="12 14">
    <name type="scientific">Candidatus Sedimenticola endophacoides</name>
    <dbReference type="NCBI Taxonomy" id="2548426"/>
    <lineage>
        <taxon>Bacteria</taxon>
        <taxon>Pseudomonadati</taxon>
        <taxon>Pseudomonadota</taxon>
        <taxon>Gammaproteobacteria</taxon>
        <taxon>Chromatiales</taxon>
        <taxon>Sedimenticolaceae</taxon>
        <taxon>Sedimenticola</taxon>
    </lineage>
</organism>
<dbReference type="EMBL" id="PQCO01000095">
    <property type="protein sequence ID" value="PUE05166.1"/>
    <property type="molecule type" value="Genomic_DNA"/>
</dbReference>
<keyword evidence="5 11" id="KW-0028">Amino-acid biosynthesis</keyword>
<evidence type="ECO:0000313" key="14">
    <source>
        <dbReference type="Proteomes" id="UP000243361"/>
    </source>
</evidence>
<evidence type="ECO:0000256" key="5">
    <source>
        <dbReference type="ARBA" id="ARBA00022605"/>
    </source>
</evidence>
<evidence type="ECO:0000256" key="9">
    <source>
        <dbReference type="ARBA" id="ARBA00023136"/>
    </source>
</evidence>
<dbReference type="GO" id="GO:0009675">
    <property type="term" value="F:high-affinity sulfate:proton symporter activity"/>
    <property type="evidence" value="ECO:0007669"/>
    <property type="project" value="TreeGrafter"/>
</dbReference>
<comment type="caution">
    <text evidence="12">The sequence shown here is derived from an EMBL/GenBank/DDBJ whole genome shotgun (WGS) entry which is preliminary data.</text>
</comment>
<feature type="transmembrane region" description="Helical" evidence="11">
    <location>
        <begin position="27"/>
        <end position="50"/>
    </location>
</feature>
<feature type="transmembrane region" description="Helical" evidence="11">
    <location>
        <begin position="137"/>
        <end position="156"/>
    </location>
</feature>
<dbReference type="InterPro" id="IPR050480">
    <property type="entry name" value="CysZ-like"/>
</dbReference>